<sequence length="602" mass="66748">MDPGGPRPPRPTPFYAGGPSAHGGEAPSSSSPRPPPPPQQQQGHAIQPVPLRQASPPWAWDLGAGALPTGFRPPVPIPPLHPQFGWQQQQGQAIQPVWLPQPSLLPVGFWSPVPGPSPPLHPQFGWQQHQGHAIQPVWLQQPSEFPVGFGPQMPGPSPPLHPQFGSQQHPYGPWNYLSMVDARKFEVNSRPIPSYPYHSPLGPTVWGATSNTSHYRDAMVAQQMSAASSGSQQPQIGPRFVPQPLQAPPIRQDCRLVEVRSEFLRSPITRLKQLVMSPDPDYLILLNQLNVGDVEMRRTVLYGFKHCAHEIMGNRQGHAVFGALLRSVRAVLGKKQHEELKIIVEAAVKPKLVSRSNGGVTSLKLLITAVASHPDLSTRLVNCFLRDHVMDGLGGEEVIAHCFIKMDYEVTKSLIRHAMVTIDRKLNSPFGSACLGTCFRYAIGDELRVFQDTIVRHAVAIAMGRHSTILVPHLLEQCGSIEFRRRLLSRLMEHVVDLSGDTFGRFVLRRCFVTEENELQPVMLAACAELTPGDIQKLVMQFLPLHWVLQRGNTDFPATARMLALKIQALPLHIREHDELKLLMSAVESVLADKRLAKLEDD</sequence>
<reference evidence="5" key="3">
    <citation type="submission" date="2022-01" db="UniProtKB">
        <authorList>
            <consortium name="EnsemblPlants"/>
        </authorList>
    </citation>
    <scope>IDENTIFICATION</scope>
    <source>
        <strain evidence="5">subsp. vulgare</strain>
    </source>
</reference>
<dbReference type="GO" id="GO:0006417">
    <property type="term" value="P:regulation of translation"/>
    <property type="evidence" value="ECO:0007669"/>
    <property type="project" value="UniProtKB-KW"/>
</dbReference>
<dbReference type="PANTHER" id="PTHR12537:SF133">
    <property type="entry name" value="OS03G0193150 PROTEIN"/>
    <property type="match status" value="1"/>
</dbReference>
<dbReference type="Proteomes" id="UP000011116">
    <property type="component" value="Chromosome 4H"/>
</dbReference>
<evidence type="ECO:0008006" key="7">
    <source>
        <dbReference type="Google" id="ProtNLM"/>
    </source>
</evidence>
<evidence type="ECO:0000256" key="3">
    <source>
        <dbReference type="PROSITE-ProRule" id="PRU00317"/>
    </source>
</evidence>
<protein>
    <recommendedName>
        <fullName evidence="7">PUM-HD domain-containing protein</fullName>
    </recommendedName>
</protein>
<reference evidence="6" key="1">
    <citation type="journal article" date="2012" name="Nature">
        <title>A physical, genetic and functional sequence assembly of the barley genome.</title>
        <authorList>
            <consortium name="The International Barley Genome Sequencing Consortium"/>
            <person name="Mayer K.F."/>
            <person name="Waugh R."/>
            <person name="Brown J.W."/>
            <person name="Schulman A."/>
            <person name="Langridge P."/>
            <person name="Platzer M."/>
            <person name="Fincher G.B."/>
            <person name="Muehlbauer G.J."/>
            <person name="Sato K."/>
            <person name="Close T.J."/>
            <person name="Wise R.P."/>
            <person name="Stein N."/>
        </authorList>
    </citation>
    <scope>NUCLEOTIDE SEQUENCE [LARGE SCALE GENOMIC DNA]</scope>
    <source>
        <strain evidence="6">cv. Morex</strain>
    </source>
</reference>
<feature type="repeat" description="Pumilio" evidence="3">
    <location>
        <begin position="490"/>
        <end position="525"/>
    </location>
</feature>
<evidence type="ECO:0000313" key="5">
    <source>
        <dbReference type="EnsemblPlants" id="HORVU.MOREX.r3.4HG0400210.1"/>
    </source>
</evidence>
<dbReference type="SUPFAM" id="SSF48371">
    <property type="entry name" value="ARM repeat"/>
    <property type="match status" value="1"/>
</dbReference>
<keyword evidence="6" id="KW-1185">Reference proteome</keyword>
<proteinExistence type="predicted"/>
<dbReference type="PANTHER" id="PTHR12537">
    <property type="entry name" value="RNA BINDING PROTEIN PUMILIO-RELATED"/>
    <property type="match status" value="1"/>
</dbReference>
<dbReference type="SMR" id="A0A8I6YJ70"/>
<keyword evidence="1" id="KW-0677">Repeat</keyword>
<dbReference type="InterPro" id="IPR016024">
    <property type="entry name" value="ARM-type_fold"/>
</dbReference>
<name>A0A8I6YJ70_HORVV</name>
<evidence type="ECO:0000256" key="1">
    <source>
        <dbReference type="ARBA" id="ARBA00022737"/>
    </source>
</evidence>
<feature type="region of interest" description="Disordered" evidence="4">
    <location>
        <begin position="1"/>
        <end position="49"/>
    </location>
</feature>
<dbReference type="InterPro" id="IPR011989">
    <property type="entry name" value="ARM-like"/>
</dbReference>
<reference evidence="5" key="2">
    <citation type="submission" date="2020-10" db="EMBL/GenBank/DDBJ databases">
        <authorList>
            <person name="Scholz U."/>
            <person name="Mascher M."/>
            <person name="Fiebig A."/>
        </authorList>
    </citation>
    <scope>NUCLEOTIDE SEQUENCE [LARGE SCALE GENOMIC DNA]</scope>
    <source>
        <strain evidence="5">cv. Morex</strain>
    </source>
</reference>
<accession>A0A8I6YJ70</accession>
<dbReference type="EnsemblPlants" id="HORVU.MOREX.r3.4HG0400210.1">
    <property type="protein sequence ID" value="HORVU.MOREX.r3.4HG0400210.1"/>
    <property type="gene ID" value="HORVU.MOREX.r3.4HG0400210"/>
</dbReference>
<dbReference type="Gramene" id="HORVU.MOREX.r3.4HG0400210.1">
    <property type="protein sequence ID" value="HORVU.MOREX.r3.4HG0400210.1"/>
    <property type="gene ID" value="HORVU.MOREX.r3.4HG0400210"/>
</dbReference>
<dbReference type="PROSITE" id="PS50302">
    <property type="entry name" value="PUM"/>
    <property type="match status" value="1"/>
</dbReference>
<dbReference type="GO" id="GO:0003723">
    <property type="term" value="F:RNA binding"/>
    <property type="evidence" value="ECO:0007669"/>
    <property type="project" value="InterPro"/>
</dbReference>
<evidence type="ECO:0000256" key="4">
    <source>
        <dbReference type="SAM" id="MobiDB-lite"/>
    </source>
</evidence>
<dbReference type="InterPro" id="IPR001313">
    <property type="entry name" value="Pumilio_RNA-bd_rpt"/>
</dbReference>
<keyword evidence="2" id="KW-0810">Translation regulation</keyword>
<dbReference type="Gene3D" id="1.25.10.10">
    <property type="entry name" value="Leucine-rich Repeat Variant"/>
    <property type="match status" value="1"/>
</dbReference>
<evidence type="ECO:0000313" key="6">
    <source>
        <dbReference type="Proteomes" id="UP000011116"/>
    </source>
</evidence>
<feature type="compositionally biased region" description="Pro residues" evidence="4">
    <location>
        <begin position="1"/>
        <end position="12"/>
    </location>
</feature>
<organism evidence="5 6">
    <name type="scientific">Hordeum vulgare subsp. vulgare</name>
    <name type="common">Domesticated barley</name>
    <dbReference type="NCBI Taxonomy" id="112509"/>
    <lineage>
        <taxon>Eukaryota</taxon>
        <taxon>Viridiplantae</taxon>
        <taxon>Streptophyta</taxon>
        <taxon>Embryophyta</taxon>
        <taxon>Tracheophyta</taxon>
        <taxon>Spermatophyta</taxon>
        <taxon>Magnoliopsida</taxon>
        <taxon>Liliopsida</taxon>
        <taxon>Poales</taxon>
        <taxon>Poaceae</taxon>
        <taxon>BOP clade</taxon>
        <taxon>Pooideae</taxon>
        <taxon>Triticodae</taxon>
        <taxon>Triticeae</taxon>
        <taxon>Hordeinae</taxon>
        <taxon>Hordeum</taxon>
    </lineage>
</organism>
<evidence type="ECO:0000256" key="2">
    <source>
        <dbReference type="ARBA" id="ARBA00022845"/>
    </source>
</evidence>
<dbReference type="AlphaFoldDB" id="A0A8I6YJ70"/>